<accession>A0A081B554</accession>
<sequence length="76" mass="8201">MSTADTAKLAADKNNRIRTTNEPPITFDSSHNDGFGKKVSISAGTLSLSLWLALSRLCVKAEVKTKSTASSSRRNF</sequence>
<dbReference type="EMBL" id="ANJA01000053">
    <property type="protein sequence ID" value="ETO86265.1"/>
    <property type="molecule type" value="Genomic_DNA"/>
</dbReference>
<organism evidence="2 3">
    <name type="scientific">Phytophthora nicotianae P1976</name>
    <dbReference type="NCBI Taxonomy" id="1317066"/>
    <lineage>
        <taxon>Eukaryota</taxon>
        <taxon>Sar</taxon>
        <taxon>Stramenopiles</taxon>
        <taxon>Oomycota</taxon>
        <taxon>Peronosporomycetes</taxon>
        <taxon>Peronosporales</taxon>
        <taxon>Peronosporaceae</taxon>
        <taxon>Phytophthora</taxon>
    </lineage>
</organism>
<gene>
    <name evidence="2" type="ORF">F444_00184</name>
</gene>
<protein>
    <submittedName>
        <fullName evidence="2">Uncharacterized protein</fullName>
    </submittedName>
</protein>
<feature type="region of interest" description="Disordered" evidence="1">
    <location>
        <begin position="1"/>
        <end position="33"/>
    </location>
</feature>
<feature type="compositionally biased region" description="Polar residues" evidence="1">
    <location>
        <begin position="17"/>
        <end position="29"/>
    </location>
</feature>
<reference evidence="2 3" key="1">
    <citation type="submission" date="2013-11" db="EMBL/GenBank/DDBJ databases">
        <title>The Genome Sequence of Phytophthora parasitica P1976.</title>
        <authorList>
            <consortium name="The Broad Institute Genomics Platform"/>
            <person name="Russ C."/>
            <person name="Tyler B."/>
            <person name="Panabieres F."/>
            <person name="Shan W."/>
            <person name="Tripathy S."/>
            <person name="Grunwald N."/>
            <person name="Machado M."/>
            <person name="Johnson C.S."/>
            <person name="Walker B."/>
            <person name="Young S."/>
            <person name="Zeng Q."/>
            <person name="Gargeya S."/>
            <person name="Fitzgerald M."/>
            <person name="Haas B."/>
            <person name="Abouelleil A."/>
            <person name="Allen A.W."/>
            <person name="Alvarado L."/>
            <person name="Arachchi H.M."/>
            <person name="Berlin A.M."/>
            <person name="Chapman S.B."/>
            <person name="Gainer-Dewar J."/>
            <person name="Goldberg J."/>
            <person name="Griggs A."/>
            <person name="Gujja S."/>
            <person name="Hansen M."/>
            <person name="Howarth C."/>
            <person name="Imamovic A."/>
            <person name="Ireland A."/>
            <person name="Larimer J."/>
            <person name="McCowan C."/>
            <person name="Murphy C."/>
            <person name="Pearson M."/>
            <person name="Poon T.W."/>
            <person name="Priest M."/>
            <person name="Roberts A."/>
            <person name="Saif S."/>
            <person name="Shea T."/>
            <person name="Sisk P."/>
            <person name="Sykes S."/>
            <person name="Wortman J."/>
            <person name="Nusbaum C."/>
            <person name="Birren B."/>
        </authorList>
    </citation>
    <scope>NUCLEOTIDE SEQUENCE [LARGE SCALE GENOMIC DNA]</scope>
    <source>
        <strain evidence="2 3">P1976</strain>
    </source>
</reference>
<evidence type="ECO:0000256" key="1">
    <source>
        <dbReference type="SAM" id="MobiDB-lite"/>
    </source>
</evidence>
<evidence type="ECO:0000313" key="2">
    <source>
        <dbReference type="EMBL" id="ETO86265.1"/>
    </source>
</evidence>
<comment type="caution">
    <text evidence="2">The sequence shown here is derived from an EMBL/GenBank/DDBJ whole genome shotgun (WGS) entry which is preliminary data.</text>
</comment>
<evidence type="ECO:0000313" key="3">
    <source>
        <dbReference type="Proteomes" id="UP000028582"/>
    </source>
</evidence>
<proteinExistence type="predicted"/>
<dbReference type="Proteomes" id="UP000028582">
    <property type="component" value="Unassembled WGS sequence"/>
</dbReference>
<name>A0A081B554_PHYNI</name>
<dbReference type="AlphaFoldDB" id="A0A081B554"/>